<dbReference type="KEGG" id="vg:14445742"/>
<name>L7RDN1_9VIRU</name>
<protein>
    <submittedName>
        <fullName evidence="1">Uncharacterized protein</fullName>
    </submittedName>
</protein>
<proteinExistence type="predicted"/>
<dbReference type="EMBL" id="JX962719">
    <property type="protein sequence ID" value="AGC02183.1"/>
    <property type="molecule type" value="Genomic_DNA"/>
</dbReference>
<organism evidence="1 2">
    <name type="scientific">Acanthamoeba polyphaga moumouvirus</name>
    <dbReference type="NCBI Taxonomy" id="1269028"/>
    <lineage>
        <taxon>Viruses</taxon>
        <taxon>Varidnaviria</taxon>
        <taxon>Bamfordvirae</taxon>
        <taxon>Nucleocytoviricota</taxon>
        <taxon>Megaviricetes</taxon>
        <taxon>Imitervirales</taxon>
        <taxon>Mimiviridae</taxon>
        <taxon>Megamimivirinae</taxon>
        <taxon>Moumouvirus</taxon>
    </lineage>
</organism>
<dbReference type="GeneID" id="14445742"/>
<dbReference type="Gene3D" id="2.60.120.40">
    <property type="match status" value="1"/>
</dbReference>
<dbReference type="SUPFAM" id="SSF49842">
    <property type="entry name" value="TNF-like"/>
    <property type="match status" value="1"/>
</dbReference>
<dbReference type="Proteomes" id="UP000201640">
    <property type="component" value="Segment"/>
</dbReference>
<dbReference type="RefSeq" id="YP_007354619.1">
    <property type="nucleotide sequence ID" value="NC_020104.1"/>
</dbReference>
<keyword evidence="2" id="KW-1185">Reference proteome</keyword>
<evidence type="ECO:0000313" key="2">
    <source>
        <dbReference type="Proteomes" id="UP000201640"/>
    </source>
</evidence>
<dbReference type="InterPro" id="IPR008983">
    <property type="entry name" value="Tumour_necrosis_fac-like_dom"/>
</dbReference>
<evidence type="ECO:0000313" key="1">
    <source>
        <dbReference type="EMBL" id="AGC02183.1"/>
    </source>
</evidence>
<dbReference type="OrthoDB" id="30314at10239"/>
<gene>
    <name evidence="1" type="ORF">Moumou_00659</name>
</gene>
<sequence length="281" mass="30798">MNVRRRCVNNDCAKNCGWKIVETDNEYVRNRKRCDEPVRPCRCPENDNQDNDCQVYDPCNRNNNRNLQRTLVSVINPTGSILEIPVEFAPAPFAARVAQIGVQQVIGNSVVLTGWSDVVPDILDAFDNITGTYTAPEAGDYEFNLQLNFRTSVPLTVNDAGTNIPIVEIFDVASGLVIANGAVNLPTATVQFTIPPLASGELPIEIETTSILSNGQVILNAILTLAAGQQVRIRINSNGLVYNPIQEIVASPAFINFNPPGAPTRLTIQKVRNTPIVRYIL</sequence>
<reference evidence="1 2" key="1">
    <citation type="journal article" date="2012" name="Genome Biol. Evol.">
        <title>Related Giant Viruses in Distant Locations and Different Habitats: Acanthamoeba polyphaga moumouvirus Represents a Third Lineage of the Mimiviridae That Is Close to the Megavirus Lineage.</title>
        <authorList>
            <person name="Yoosuf N."/>
            <person name="Yutin N."/>
            <person name="Colson P."/>
            <person name="Shabalina S.A."/>
            <person name="Pagnier I."/>
            <person name="Robert C."/>
            <person name="Azza S."/>
            <person name="Klose T."/>
            <person name="Wong J."/>
            <person name="Rossmann M.G."/>
            <person name="La Scola B."/>
            <person name="Raoult D."/>
            <person name="Koonin E.V."/>
        </authorList>
    </citation>
    <scope>NUCLEOTIDE SEQUENCE [LARGE SCALE GENOMIC DNA]</scope>
    <source>
        <strain evidence="1 2">M10A</strain>
    </source>
</reference>
<accession>L7RDN1</accession>